<organism evidence="2 3">
    <name type="scientific">Falsiroseomonas bella</name>
    <dbReference type="NCBI Taxonomy" id="2184016"/>
    <lineage>
        <taxon>Bacteria</taxon>
        <taxon>Pseudomonadati</taxon>
        <taxon>Pseudomonadota</taxon>
        <taxon>Alphaproteobacteria</taxon>
        <taxon>Acetobacterales</taxon>
        <taxon>Roseomonadaceae</taxon>
        <taxon>Falsiroseomonas</taxon>
    </lineage>
</organism>
<reference evidence="3" key="1">
    <citation type="submission" date="2018-05" db="EMBL/GenBank/DDBJ databases">
        <authorList>
            <person name="Du Z."/>
            <person name="Wang X."/>
        </authorList>
    </citation>
    <scope>NUCLEOTIDE SEQUENCE [LARGE SCALE GENOMIC DNA]</scope>
    <source>
        <strain evidence="3">CQN31</strain>
    </source>
</reference>
<dbReference type="AlphaFoldDB" id="A0A317F9X9"/>
<name>A0A317F9X9_9PROT</name>
<evidence type="ECO:0000313" key="2">
    <source>
        <dbReference type="EMBL" id="PWS35940.1"/>
    </source>
</evidence>
<dbReference type="Pfam" id="PF03466">
    <property type="entry name" value="LysR_substrate"/>
    <property type="match status" value="1"/>
</dbReference>
<dbReference type="Gene3D" id="3.40.190.10">
    <property type="entry name" value="Periplasmic binding protein-like II"/>
    <property type="match status" value="2"/>
</dbReference>
<keyword evidence="3" id="KW-1185">Reference proteome</keyword>
<evidence type="ECO:0000259" key="1">
    <source>
        <dbReference type="Pfam" id="PF03466"/>
    </source>
</evidence>
<comment type="caution">
    <text evidence="2">The sequence shown here is derived from an EMBL/GenBank/DDBJ whole genome shotgun (WGS) entry which is preliminary data.</text>
</comment>
<dbReference type="InterPro" id="IPR005119">
    <property type="entry name" value="LysR_subst-bd"/>
</dbReference>
<evidence type="ECO:0000313" key="3">
    <source>
        <dbReference type="Proteomes" id="UP000245765"/>
    </source>
</evidence>
<accession>A0A317F9X9</accession>
<sequence>MRRELDLILTPGAVPIAQAVRLDLGATTYAWVGTRAQMLGRDHLSPRDLAEMPVLMAPQGSDSHRTVVDWCETAGTPLRRASLCNSLAVLGTMVRKSVLDPSVSVSYLQVSGGGTKTGGLVNLNTQNVFDGISITVSNLYTTDIVYLSDQVTRTSFVDILNYVGVYRVKTIADGVPVYQETVVNAQPVPGPDAEKNLGPDTLALIRNSDGPIGTFDFRVWDRVEGACTVNGVAVDGDGEDLQIVLLDVPAWAREFAIGHVLQNLAFATVSDAPIVARTLKIAVDDPYYAVTTANITVNVTPQNDAPVITSKSRCAPPMAWPSARRP</sequence>
<dbReference type="SUPFAM" id="SSF53850">
    <property type="entry name" value="Periplasmic binding protein-like II"/>
    <property type="match status" value="1"/>
</dbReference>
<feature type="domain" description="LysR substrate-binding" evidence="1">
    <location>
        <begin position="2"/>
        <end position="96"/>
    </location>
</feature>
<dbReference type="RefSeq" id="WP_109872306.1">
    <property type="nucleotide sequence ID" value="NZ_QGNA01000004.1"/>
</dbReference>
<dbReference type="EMBL" id="QGNA01000004">
    <property type="protein sequence ID" value="PWS35940.1"/>
    <property type="molecule type" value="Genomic_DNA"/>
</dbReference>
<dbReference type="Proteomes" id="UP000245765">
    <property type="component" value="Unassembled WGS sequence"/>
</dbReference>
<proteinExistence type="predicted"/>
<dbReference type="OrthoDB" id="8651113at2"/>
<protein>
    <recommendedName>
        <fullName evidence="1">LysR substrate-binding domain-containing protein</fullName>
    </recommendedName>
</protein>
<gene>
    <name evidence="2" type="ORF">DFH01_20490</name>
</gene>